<accession>A0A428JX11</accession>
<keyword evidence="3" id="KW-1185">Reference proteome</keyword>
<proteinExistence type="predicted"/>
<dbReference type="Gene3D" id="2.40.128.110">
    <property type="entry name" value="Lipid/polyisoprenoid-binding, YceI-like"/>
    <property type="match status" value="1"/>
</dbReference>
<dbReference type="PANTHER" id="PTHR34406:SF1">
    <property type="entry name" value="PROTEIN YCEI"/>
    <property type="match status" value="1"/>
</dbReference>
<dbReference type="Pfam" id="PF04264">
    <property type="entry name" value="YceI"/>
    <property type="match status" value="1"/>
</dbReference>
<gene>
    <name evidence="2" type="ORF">EJA19_11490</name>
</gene>
<comment type="caution">
    <text evidence="2">The sequence shown here is derived from an EMBL/GenBank/DDBJ whole genome shotgun (WGS) entry which is preliminary data.</text>
</comment>
<protein>
    <submittedName>
        <fullName evidence="2">YceI family protein</fullName>
    </submittedName>
</protein>
<reference evidence="2 3" key="1">
    <citation type="submission" date="2018-12" db="EMBL/GenBank/DDBJ databases">
        <title>Mangrovimonas spongiae sp. nov., a novel member of the genus Mangrovimonas isolated from marine sponge.</title>
        <authorList>
            <person name="Zhuang L."/>
            <person name="Luo L."/>
        </authorList>
    </citation>
    <scope>NUCLEOTIDE SEQUENCE [LARGE SCALE GENOMIC DNA]</scope>
    <source>
        <strain evidence="2 3">HN-E26</strain>
    </source>
</reference>
<evidence type="ECO:0000313" key="2">
    <source>
        <dbReference type="EMBL" id="RSK38673.1"/>
    </source>
</evidence>
<dbReference type="OrthoDB" id="951410at2"/>
<name>A0A428JX11_9FLAO</name>
<dbReference type="SMART" id="SM00867">
    <property type="entry name" value="YceI"/>
    <property type="match status" value="1"/>
</dbReference>
<dbReference type="AlphaFoldDB" id="A0A428JX11"/>
<dbReference type="Proteomes" id="UP000270620">
    <property type="component" value="Unassembled WGS sequence"/>
</dbReference>
<feature type="domain" description="Lipid/polyisoprenoid-binding YceI-like" evidence="1">
    <location>
        <begin position="46"/>
        <end position="213"/>
    </location>
</feature>
<dbReference type="SUPFAM" id="SSF101874">
    <property type="entry name" value="YceI-like"/>
    <property type="match status" value="1"/>
</dbReference>
<evidence type="ECO:0000313" key="3">
    <source>
        <dbReference type="Proteomes" id="UP000270620"/>
    </source>
</evidence>
<dbReference type="InterPro" id="IPR007372">
    <property type="entry name" value="Lipid/polyisoprenoid-bd_YceI"/>
</dbReference>
<dbReference type="InterPro" id="IPR036761">
    <property type="entry name" value="TTHA0802/YceI-like_sf"/>
</dbReference>
<sequence length="213" mass="24425">MKQKIIVLSLLSIVMFNCKTETKPENNSLLVANEEKPVLTKTLDGKIPIDLEKSVVNWQGSMLFSFGKHYGTVNFKEGFLEFDNGKIMGGHFTVAMNTIVNTDGDYNEDLISHLKNEDFFDVPQFPESQLEFLTFEYVNTNRLRIDTNLTIKGITKPITVYNVDFFPEESKLYTKFKIDRTDFGISYNTKSLAKVKNYAISDAVELEVELYLK</sequence>
<organism evidence="2 3">
    <name type="scientific">Mangrovimonas spongiae</name>
    <dbReference type="NCBI Taxonomy" id="2494697"/>
    <lineage>
        <taxon>Bacteria</taxon>
        <taxon>Pseudomonadati</taxon>
        <taxon>Bacteroidota</taxon>
        <taxon>Flavobacteriia</taxon>
        <taxon>Flavobacteriales</taxon>
        <taxon>Flavobacteriaceae</taxon>
        <taxon>Mangrovimonas</taxon>
    </lineage>
</organism>
<dbReference type="EMBL" id="RWBG01000005">
    <property type="protein sequence ID" value="RSK38673.1"/>
    <property type="molecule type" value="Genomic_DNA"/>
</dbReference>
<dbReference type="PANTHER" id="PTHR34406">
    <property type="entry name" value="PROTEIN YCEI"/>
    <property type="match status" value="1"/>
</dbReference>
<dbReference type="RefSeq" id="WP_125468517.1">
    <property type="nucleotide sequence ID" value="NZ_RWBG01000005.1"/>
</dbReference>
<evidence type="ECO:0000259" key="1">
    <source>
        <dbReference type="SMART" id="SM00867"/>
    </source>
</evidence>